<evidence type="ECO:0000256" key="9">
    <source>
        <dbReference type="ARBA" id="ARBA00022824"/>
    </source>
</evidence>
<dbReference type="EC" id="2.3.1.-" evidence="14"/>
<evidence type="ECO:0000256" key="3">
    <source>
        <dbReference type="ARBA" id="ARBA00005189"/>
    </source>
</evidence>
<evidence type="ECO:0000256" key="11">
    <source>
        <dbReference type="ARBA" id="ARBA00023098"/>
    </source>
</evidence>
<keyword evidence="7 14" id="KW-0812">Transmembrane</keyword>
<evidence type="ECO:0000313" key="16">
    <source>
        <dbReference type="EMBL" id="CAD9664830.1"/>
    </source>
</evidence>
<evidence type="ECO:0000256" key="2">
    <source>
        <dbReference type="ARBA" id="ARBA00004771"/>
    </source>
</evidence>
<feature type="transmembrane region" description="Helical" evidence="14">
    <location>
        <begin position="131"/>
        <end position="150"/>
    </location>
</feature>
<keyword evidence="6 14" id="KW-0808">Transferase</keyword>
<dbReference type="CDD" id="cd07987">
    <property type="entry name" value="LPLAT_MGAT-like"/>
    <property type="match status" value="1"/>
</dbReference>
<evidence type="ECO:0000256" key="14">
    <source>
        <dbReference type="RuleBase" id="RU367023"/>
    </source>
</evidence>
<comment type="similarity">
    <text evidence="4 14">Belongs to the diacylglycerol acyltransferase family.</text>
</comment>
<comment type="pathway">
    <text evidence="2">Glycerolipid metabolism; triacylglycerol biosynthesis.</text>
</comment>
<dbReference type="AlphaFoldDB" id="A0A7S2R9X6"/>
<evidence type="ECO:0000256" key="1">
    <source>
        <dbReference type="ARBA" id="ARBA00004477"/>
    </source>
</evidence>
<keyword evidence="8" id="KW-0319">Glycerol metabolism</keyword>
<dbReference type="GO" id="GO:0004144">
    <property type="term" value="F:diacylglycerol O-acyltransferase activity"/>
    <property type="evidence" value="ECO:0007669"/>
    <property type="project" value="TreeGrafter"/>
</dbReference>
<reference evidence="16" key="1">
    <citation type="submission" date="2021-01" db="EMBL/GenBank/DDBJ databases">
        <authorList>
            <person name="Corre E."/>
            <person name="Pelletier E."/>
            <person name="Niang G."/>
            <person name="Scheremetjew M."/>
            <person name="Finn R."/>
            <person name="Kale V."/>
            <person name="Holt S."/>
            <person name="Cochrane G."/>
            <person name="Meng A."/>
            <person name="Brown T."/>
            <person name="Cohen L."/>
        </authorList>
    </citation>
    <scope>NUCLEOTIDE SEQUENCE</scope>
    <source>
        <strain evidence="16">NY070348D</strain>
    </source>
</reference>
<name>A0A7S2R9X6_9STRA</name>
<sequence length="457" mass="51498">MDRSEGLSGVQTPPCIPRTSTAGTAESSDTSGEEENCLTENRREERGRLVYDDAFFQKIEKEWYEDEIAGREEQTLVAKTVWIPVLLLVNLVNGFLKLCFVPISIIGSKLGLSISYRGFGKEVSTEKKKESVVIIMFVTLFPLTVVAYFWTFVYLFFPLTSIPMLVYLLFIKFWDTRPEDGSAVPRARYWGIWRHFANYFPVRVIKTADLDPERKYVFCYHPHGIIGIGAWGGFGSDACGFSRKFPGIDLRLLTLELNFWTPFIRELLISMGVCSASKKSCNQILARGSGSAIMLVVGGAAESLDTEPGTYRLTLQRKGFVRVALDAGAELVPVLGFGENDVFSTAYYPPESSQRKFQEFIRRKLGFATPVFWGRSIVTGNWGLLPHRKPVIVVVGKPITLPKLPDHLKGAALSTTPEGRAMVDKYHDIYVKSLRELWDNFKNRLAMDRQGSLRVVK</sequence>
<feature type="region of interest" description="Disordered" evidence="15">
    <location>
        <begin position="1"/>
        <end position="39"/>
    </location>
</feature>
<evidence type="ECO:0000256" key="12">
    <source>
        <dbReference type="ARBA" id="ARBA00023136"/>
    </source>
</evidence>
<evidence type="ECO:0000256" key="13">
    <source>
        <dbReference type="ARBA" id="ARBA00023315"/>
    </source>
</evidence>
<comment type="subcellular location">
    <subcellularLocation>
        <location evidence="1 14">Endoplasmic reticulum membrane</location>
        <topology evidence="1 14">Multi-pass membrane protein</topology>
    </subcellularLocation>
</comment>
<dbReference type="PANTHER" id="PTHR12317">
    <property type="entry name" value="DIACYLGLYCEROL O-ACYLTRANSFERASE"/>
    <property type="match status" value="1"/>
</dbReference>
<keyword evidence="5" id="KW-0444">Lipid biosynthesis</keyword>
<evidence type="ECO:0000256" key="5">
    <source>
        <dbReference type="ARBA" id="ARBA00022516"/>
    </source>
</evidence>
<evidence type="ECO:0000256" key="8">
    <source>
        <dbReference type="ARBA" id="ARBA00022798"/>
    </source>
</evidence>
<dbReference type="GO" id="GO:0006071">
    <property type="term" value="P:glycerol metabolic process"/>
    <property type="evidence" value="ECO:0007669"/>
    <property type="project" value="UniProtKB-KW"/>
</dbReference>
<feature type="transmembrane region" description="Helical" evidence="14">
    <location>
        <begin position="81"/>
        <end position="110"/>
    </location>
</feature>
<keyword evidence="9 14" id="KW-0256">Endoplasmic reticulum</keyword>
<evidence type="ECO:0000256" key="7">
    <source>
        <dbReference type="ARBA" id="ARBA00022692"/>
    </source>
</evidence>
<keyword evidence="11" id="KW-0443">Lipid metabolism</keyword>
<keyword evidence="12 14" id="KW-0472">Membrane</keyword>
<dbReference type="GO" id="GO:0005789">
    <property type="term" value="C:endoplasmic reticulum membrane"/>
    <property type="evidence" value="ECO:0007669"/>
    <property type="project" value="UniProtKB-SubCell"/>
</dbReference>
<protein>
    <recommendedName>
        <fullName evidence="14">Acyltransferase</fullName>
        <ecNumber evidence="14">2.3.1.-</ecNumber>
    </recommendedName>
</protein>
<keyword evidence="13" id="KW-0012">Acyltransferase</keyword>
<evidence type="ECO:0000256" key="6">
    <source>
        <dbReference type="ARBA" id="ARBA00022679"/>
    </source>
</evidence>
<organism evidence="16">
    <name type="scientific">Mucochytrium quahogii</name>
    <dbReference type="NCBI Taxonomy" id="96639"/>
    <lineage>
        <taxon>Eukaryota</taxon>
        <taxon>Sar</taxon>
        <taxon>Stramenopiles</taxon>
        <taxon>Bigyra</taxon>
        <taxon>Labyrinthulomycetes</taxon>
        <taxon>Thraustochytrida</taxon>
        <taxon>Thraustochytriidae</taxon>
        <taxon>Mucochytrium</taxon>
    </lineage>
</organism>
<accession>A0A7S2R9X6</accession>
<feature type="compositionally biased region" description="Polar residues" evidence="15">
    <location>
        <begin position="18"/>
        <end position="30"/>
    </location>
</feature>
<dbReference type="InterPro" id="IPR007130">
    <property type="entry name" value="DAGAT"/>
</dbReference>
<proteinExistence type="inferred from homology"/>
<evidence type="ECO:0000256" key="10">
    <source>
        <dbReference type="ARBA" id="ARBA00022989"/>
    </source>
</evidence>
<dbReference type="Pfam" id="PF03982">
    <property type="entry name" value="DAGAT"/>
    <property type="match status" value="1"/>
</dbReference>
<keyword evidence="10 14" id="KW-1133">Transmembrane helix</keyword>
<dbReference type="GO" id="GO:0019432">
    <property type="term" value="P:triglyceride biosynthetic process"/>
    <property type="evidence" value="ECO:0007669"/>
    <property type="project" value="TreeGrafter"/>
</dbReference>
<comment type="pathway">
    <text evidence="3">Lipid metabolism.</text>
</comment>
<dbReference type="PANTHER" id="PTHR12317:SF0">
    <property type="entry name" value="ACYLTRANSFERASE"/>
    <property type="match status" value="1"/>
</dbReference>
<dbReference type="EMBL" id="HBHK01001896">
    <property type="protein sequence ID" value="CAD9664830.1"/>
    <property type="molecule type" value="Transcribed_RNA"/>
</dbReference>
<evidence type="ECO:0000256" key="4">
    <source>
        <dbReference type="ARBA" id="ARBA00005420"/>
    </source>
</evidence>
<evidence type="ECO:0000256" key="15">
    <source>
        <dbReference type="SAM" id="MobiDB-lite"/>
    </source>
</evidence>
<gene>
    <name evidence="16" type="ORF">QSP1433_LOCUS1157</name>
</gene>